<dbReference type="EMBL" id="JACCAS010000002">
    <property type="protein sequence ID" value="NYH27364.1"/>
    <property type="molecule type" value="Genomic_DNA"/>
</dbReference>
<dbReference type="Proteomes" id="UP000572540">
    <property type="component" value="Unassembled WGS sequence"/>
</dbReference>
<gene>
    <name evidence="3" type="ORF">GGD40_006935</name>
    <name evidence="2" type="ORF">GGD41_001542</name>
</gene>
<organism evidence="2 5">
    <name type="scientific">Paraburkholderia bryophila</name>
    <dbReference type="NCBI Taxonomy" id="420952"/>
    <lineage>
        <taxon>Bacteria</taxon>
        <taxon>Pseudomonadati</taxon>
        <taxon>Pseudomonadota</taxon>
        <taxon>Betaproteobacteria</taxon>
        <taxon>Burkholderiales</taxon>
        <taxon>Burkholderiaceae</taxon>
        <taxon>Paraburkholderia</taxon>
    </lineage>
</organism>
<evidence type="ECO:0000256" key="1">
    <source>
        <dbReference type="SAM" id="SignalP"/>
    </source>
</evidence>
<evidence type="ECO:0000313" key="3">
    <source>
        <dbReference type="EMBL" id="NYH27364.1"/>
    </source>
</evidence>
<comment type="caution">
    <text evidence="2">The sequence shown here is derived from an EMBL/GenBank/DDBJ whole genome shotgun (WGS) entry which is preliminary data.</text>
</comment>
<keyword evidence="4" id="KW-1185">Reference proteome</keyword>
<sequence>MIAFYLSLAALGAAGAALIRELAAAQAKQRAALRPVRVQSADRDSGRGARRG</sequence>
<reference evidence="4 5" key="1">
    <citation type="submission" date="2020-07" db="EMBL/GenBank/DDBJ databases">
        <title>Exploring microbial biodiversity for novel pathways involved in the catabolism of aromatic compounds derived from lignin.</title>
        <authorList>
            <person name="Elkins J."/>
        </authorList>
    </citation>
    <scope>NUCLEOTIDE SEQUENCE [LARGE SCALE GENOMIC DNA]</scope>
    <source>
        <strain evidence="2 5">H2C3B</strain>
        <strain evidence="3 4">H2C3C</strain>
    </source>
</reference>
<name>A0A7Z0AY97_9BURK</name>
<evidence type="ECO:0000313" key="4">
    <source>
        <dbReference type="Proteomes" id="UP000540929"/>
    </source>
</evidence>
<proteinExistence type="predicted"/>
<evidence type="ECO:0008006" key="6">
    <source>
        <dbReference type="Google" id="ProtNLM"/>
    </source>
</evidence>
<keyword evidence="1" id="KW-0732">Signal</keyword>
<dbReference type="EMBL" id="JACCAU010000001">
    <property type="protein sequence ID" value="NYH14314.1"/>
    <property type="molecule type" value="Genomic_DNA"/>
</dbReference>
<evidence type="ECO:0000313" key="5">
    <source>
        <dbReference type="Proteomes" id="UP000572540"/>
    </source>
</evidence>
<dbReference type="AlphaFoldDB" id="A0A7Z0AY97"/>
<feature type="chain" id="PRO_5044662561" description="Heme exporter protein D" evidence="1">
    <location>
        <begin position="17"/>
        <end position="52"/>
    </location>
</feature>
<accession>A0A7Z0AY97</accession>
<dbReference type="Proteomes" id="UP000540929">
    <property type="component" value="Unassembled WGS sequence"/>
</dbReference>
<feature type="signal peptide" evidence="1">
    <location>
        <begin position="1"/>
        <end position="16"/>
    </location>
</feature>
<dbReference type="RefSeq" id="WP_179709555.1">
    <property type="nucleotide sequence ID" value="NZ_CP099395.1"/>
</dbReference>
<protein>
    <recommendedName>
        <fullName evidence="6">Heme exporter protein D</fullName>
    </recommendedName>
</protein>
<evidence type="ECO:0000313" key="2">
    <source>
        <dbReference type="EMBL" id="NYH14314.1"/>
    </source>
</evidence>